<comment type="caution">
    <text evidence="3">The sequence shown here is derived from an EMBL/GenBank/DDBJ whole genome shotgun (WGS) entry which is preliminary data.</text>
</comment>
<feature type="chain" id="PRO_5045868341" evidence="2">
    <location>
        <begin position="27"/>
        <end position="836"/>
    </location>
</feature>
<keyword evidence="4" id="KW-1185">Reference proteome</keyword>
<evidence type="ECO:0000256" key="2">
    <source>
        <dbReference type="SAM" id="SignalP"/>
    </source>
</evidence>
<dbReference type="EMBL" id="JAPCXB010000026">
    <property type="protein sequence ID" value="KAJ1614167.1"/>
    <property type="molecule type" value="Genomic_DNA"/>
</dbReference>
<name>A0ABQ8PA67_9CRYT</name>
<protein>
    <submittedName>
        <fullName evidence="3">Gigantic extracellular protein</fullName>
    </submittedName>
</protein>
<dbReference type="Proteomes" id="UP001071777">
    <property type="component" value="Unassembled WGS sequence"/>
</dbReference>
<reference evidence="3" key="1">
    <citation type="submission" date="2022-10" db="EMBL/GenBank/DDBJ databases">
        <title>Adaptive evolution leads to modifications in subtelomeric GC content in a zoonotic Cryptosporidium species.</title>
        <authorList>
            <person name="Li J."/>
            <person name="Feng Y."/>
            <person name="Xiao L."/>
        </authorList>
    </citation>
    <scope>NUCLEOTIDE SEQUENCE</scope>
    <source>
        <strain evidence="3">25894</strain>
    </source>
</reference>
<organism evidence="3 4">
    <name type="scientific">Cryptosporidium canis</name>
    <dbReference type="NCBI Taxonomy" id="195482"/>
    <lineage>
        <taxon>Eukaryota</taxon>
        <taxon>Sar</taxon>
        <taxon>Alveolata</taxon>
        <taxon>Apicomplexa</taxon>
        <taxon>Conoidasida</taxon>
        <taxon>Coccidia</taxon>
        <taxon>Eucoccidiorida</taxon>
        <taxon>Eimeriorina</taxon>
        <taxon>Cryptosporidiidae</taxon>
        <taxon>Cryptosporidium</taxon>
    </lineage>
</organism>
<gene>
    <name evidence="3" type="ORF">OJ252_781</name>
</gene>
<feature type="compositionally biased region" description="Polar residues" evidence="1">
    <location>
        <begin position="321"/>
        <end position="330"/>
    </location>
</feature>
<feature type="compositionally biased region" description="Basic and acidic residues" evidence="1">
    <location>
        <begin position="825"/>
        <end position="836"/>
    </location>
</feature>
<evidence type="ECO:0000313" key="3">
    <source>
        <dbReference type="EMBL" id="KAJ1614167.1"/>
    </source>
</evidence>
<feature type="signal peptide" evidence="2">
    <location>
        <begin position="1"/>
        <end position="26"/>
    </location>
</feature>
<accession>A0ABQ8PA67</accession>
<proteinExistence type="predicted"/>
<keyword evidence="2" id="KW-0732">Signal</keyword>
<feature type="region of interest" description="Disordered" evidence="1">
    <location>
        <begin position="310"/>
        <end position="332"/>
    </location>
</feature>
<feature type="compositionally biased region" description="Basic and acidic residues" evidence="1">
    <location>
        <begin position="753"/>
        <end position="764"/>
    </location>
</feature>
<evidence type="ECO:0000256" key="1">
    <source>
        <dbReference type="SAM" id="MobiDB-lite"/>
    </source>
</evidence>
<feature type="region of interest" description="Disordered" evidence="1">
    <location>
        <begin position="738"/>
        <end position="764"/>
    </location>
</feature>
<sequence>MSHFQRVLKKELELFVCLLFAALALAKSRSHGLDLGQLVEIRRCTSSQDCRGRLCHNKLCTGLAGTQDQSYLCRRDKECVLDSVPGYFHPSEQHNYEIGVFPHDSECSGKSLYTLDCIVSTKDYCSLRIPTKSLDLGRYKLCGSAFPREASPLTRPDLKVPIGTLAVVGFKEAPNTPGKALKQASSSKRHLFNQDIVIKDENPKICTANVPCAVSGIQGFGLTDSSRVIEVYNSTSNMCGRSLGENEVVYTHKCTPYNDGTECYISSISAAPQITTLCGCVITETTECRSPLDFNVYLGNVVYHRGVHSSTPDQQMAKAAGTSQNSTQSREGAEARRLQKIDPCASCVNGYGLCYGNPKTCYGGFGNNPYEPPLILCVDGYDCKVKGKILGEQITSRYKVAASPMVGCGVRILGKEESMFSSQNLWNCQGGNPFDCEIHFGVGRRYNRSEIASNTMLLCGCPDFASVGMPCDDPAEFYFPVAQVRVVECTDNTHCMHNALASCNLETNQCQGVLPSVAQIGLGTMQCLSRQSCTIANIGQFIGGEMYRVIQTAPYVKCGANVALDPEYYQKVQNQMENTGPGGMGLPCIVQSDDPETARDPSSPRGNHCAINLGANAILGVNRLCGCSGVDRDGNGIPCDSPEDFDTDLGLLNVGECNSDKDCKPGQVCTEHKCLNDQLLPYPTGFYPLNHSTLIPPVRQLIIRFNENIEYPKNWQPRRLVISSNIYYRTRPLEIPIAPPPKGLQVKQPSAPNHHDQRREDKEPGLLQMDLVEQGQEPRLPLCLRVALASCPSAVLGGCQRPEDTGELRLQNSSSRGQLRCGAGGRRDLGPARKPK</sequence>
<feature type="region of interest" description="Disordered" evidence="1">
    <location>
        <begin position="800"/>
        <end position="836"/>
    </location>
</feature>
<evidence type="ECO:0000313" key="4">
    <source>
        <dbReference type="Proteomes" id="UP001071777"/>
    </source>
</evidence>